<dbReference type="GO" id="GO:0004520">
    <property type="term" value="F:DNA endonuclease activity"/>
    <property type="evidence" value="ECO:0007669"/>
    <property type="project" value="TreeGrafter"/>
</dbReference>
<feature type="compositionally biased region" description="Basic and acidic residues" evidence="2">
    <location>
        <begin position="472"/>
        <end position="481"/>
    </location>
</feature>
<dbReference type="SMART" id="SM00540">
    <property type="entry name" value="LEM"/>
    <property type="match status" value="1"/>
</dbReference>
<accession>A0AA47NXX5</accession>
<keyword evidence="5" id="KW-1185">Reference proteome</keyword>
<feature type="compositionally biased region" description="Basic and acidic residues" evidence="2">
    <location>
        <begin position="929"/>
        <end position="942"/>
    </location>
</feature>
<dbReference type="InterPro" id="IPR002110">
    <property type="entry name" value="Ankyrin_rpt"/>
</dbReference>
<feature type="region of interest" description="Disordered" evidence="2">
    <location>
        <begin position="905"/>
        <end position="943"/>
    </location>
</feature>
<dbReference type="InterPro" id="IPR003887">
    <property type="entry name" value="LEM_dom"/>
</dbReference>
<comment type="caution">
    <text evidence="4">The sequence shown here is derived from an EMBL/GenBank/DDBJ whole genome shotgun (WGS) entry which is preliminary data.</text>
</comment>
<evidence type="ECO:0000259" key="3">
    <source>
        <dbReference type="PROSITE" id="PS50954"/>
    </source>
</evidence>
<dbReference type="Pfam" id="PF12796">
    <property type="entry name" value="Ank_2"/>
    <property type="match status" value="1"/>
</dbReference>
<feature type="region of interest" description="Disordered" evidence="2">
    <location>
        <begin position="472"/>
        <end position="510"/>
    </location>
</feature>
<feature type="compositionally biased region" description="Polar residues" evidence="2">
    <location>
        <begin position="482"/>
        <end position="492"/>
    </location>
</feature>
<feature type="region of interest" description="Disordered" evidence="2">
    <location>
        <begin position="621"/>
        <end position="703"/>
    </location>
</feature>
<dbReference type="GO" id="GO:0000712">
    <property type="term" value="P:resolution of meiotic recombination intermediates"/>
    <property type="evidence" value="ECO:0007669"/>
    <property type="project" value="TreeGrafter"/>
</dbReference>
<dbReference type="CDD" id="cd12934">
    <property type="entry name" value="LEM"/>
    <property type="match status" value="1"/>
</dbReference>
<feature type="compositionally biased region" description="Basic and acidic residues" evidence="2">
    <location>
        <begin position="498"/>
        <end position="510"/>
    </location>
</feature>
<protein>
    <submittedName>
        <fullName evidence="4">Ankyrin repeat and LEM domain-containing protein 1</fullName>
    </submittedName>
</protein>
<dbReference type="GO" id="GO:0005737">
    <property type="term" value="C:cytoplasm"/>
    <property type="evidence" value="ECO:0007669"/>
    <property type="project" value="TreeGrafter"/>
</dbReference>
<name>A0AA47NXX5_MERPO</name>
<dbReference type="PANTHER" id="PTHR46427">
    <property type="entry name" value="ANKYRIN REPEAT AND LEM DOMAIN-CONTAINING PROTEIN 1"/>
    <property type="match status" value="1"/>
</dbReference>
<dbReference type="InterPro" id="IPR011015">
    <property type="entry name" value="LEM/LEM-like_dom_sf"/>
</dbReference>
<dbReference type="SMART" id="SM00248">
    <property type="entry name" value="ANK"/>
    <property type="match status" value="3"/>
</dbReference>
<dbReference type="PROSITE" id="PS50954">
    <property type="entry name" value="LEM"/>
    <property type="match status" value="1"/>
</dbReference>
<evidence type="ECO:0000313" key="5">
    <source>
        <dbReference type="Proteomes" id="UP001174136"/>
    </source>
</evidence>
<feature type="domain" description="LEM" evidence="3">
    <location>
        <begin position="947"/>
        <end position="991"/>
    </location>
</feature>
<dbReference type="Pfam" id="PF03020">
    <property type="entry name" value="LEM"/>
    <property type="match status" value="1"/>
</dbReference>
<feature type="compositionally biased region" description="Polar residues" evidence="2">
    <location>
        <begin position="669"/>
        <end position="680"/>
    </location>
</feature>
<feature type="region of interest" description="Disordered" evidence="2">
    <location>
        <begin position="733"/>
        <end position="818"/>
    </location>
</feature>
<gene>
    <name evidence="4" type="primary">ANKLE1</name>
    <name evidence="4" type="ORF">N1851_023074</name>
</gene>
<dbReference type="AlphaFoldDB" id="A0AA47NXX5"/>
<dbReference type="GO" id="GO:0000724">
    <property type="term" value="P:double-strand break repair via homologous recombination"/>
    <property type="evidence" value="ECO:0007669"/>
    <property type="project" value="TreeGrafter"/>
</dbReference>
<organism evidence="4 5">
    <name type="scientific">Merluccius polli</name>
    <name type="common">Benguela hake</name>
    <name type="synonym">Merluccius cadenati</name>
    <dbReference type="NCBI Taxonomy" id="89951"/>
    <lineage>
        <taxon>Eukaryota</taxon>
        <taxon>Metazoa</taxon>
        <taxon>Chordata</taxon>
        <taxon>Craniata</taxon>
        <taxon>Vertebrata</taxon>
        <taxon>Euteleostomi</taxon>
        <taxon>Actinopterygii</taxon>
        <taxon>Neopterygii</taxon>
        <taxon>Teleostei</taxon>
        <taxon>Neoteleostei</taxon>
        <taxon>Acanthomorphata</taxon>
        <taxon>Zeiogadaria</taxon>
        <taxon>Gadariae</taxon>
        <taxon>Gadiformes</taxon>
        <taxon>Gadoidei</taxon>
        <taxon>Merlucciidae</taxon>
        <taxon>Merluccius</taxon>
    </lineage>
</organism>
<dbReference type="Pfam" id="PF22945">
    <property type="entry name" value="LEM-3_GIY-YIG"/>
    <property type="match status" value="1"/>
</dbReference>
<dbReference type="SUPFAM" id="SSF48403">
    <property type="entry name" value="Ankyrin repeat"/>
    <property type="match status" value="1"/>
</dbReference>
<evidence type="ECO:0000256" key="1">
    <source>
        <dbReference type="PROSITE-ProRule" id="PRU00023"/>
    </source>
</evidence>
<dbReference type="Gene3D" id="1.10.720.40">
    <property type="match status" value="1"/>
</dbReference>
<reference evidence="4" key="1">
    <citation type="journal article" date="2023" name="Front. Mar. Sci.">
        <title>A new Merluccius polli reference genome to investigate the effects of global change in West African waters.</title>
        <authorList>
            <person name="Mateo J.L."/>
            <person name="Blanco-Fernandez C."/>
            <person name="Garcia-Vazquez E."/>
            <person name="Machado-Schiaffino G."/>
        </authorList>
    </citation>
    <scope>NUCLEOTIDE SEQUENCE</scope>
    <source>
        <strain evidence="4">C29</strain>
        <tissue evidence="4">Fin</tissue>
    </source>
</reference>
<dbReference type="InterPro" id="IPR034998">
    <property type="entry name" value="ANKLE1"/>
</dbReference>
<dbReference type="GO" id="GO:0005654">
    <property type="term" value="C:nucleoplasm"/>
    <property type="evidence" value="ECO:0007669"/>
    <property type="project" value="TreeGrafter"/>
</dbReference>
<evidence type="ECO:0000256" key="2">
    <source>
        <dbReference type="SAM" id="MobiDB-lite"/>
    </source>
</evidence>
<dbReference type="EMBL" id="JAOPHQ010004275">
    <property type="protein sequence ID" value="KAK0140002.1"/>
    <property type="molecule type" value="Genomic_DNA"/>
</dbReference>
<dbReference type="PANTHER" id="PTHR46427:SF1">
    <property type="entry name" value="ANKYRIN REPEAT AND LEM DOMAIN-CONTAINING PROTEIN 1"/>
    <property type="match status" value="1"/>
</dbReference>
<sequence length="1218" mass="134968">MPLSFYGRSVQMLLSQGASPNLVASKGVAAVHLAVGKETEKSIRCLKLLLQHGADPNVRSSEGLTPLHVAALWGCYQNVKLLLANGGNPNVTDQEGNTPGQFAEQQDNRKCAQLLQNHQAQSADLEEDPPHFQYCKAFLRNFIYVSTAIYSDQTDISSYPDSDSSLSSRLSMISDFGEDPLSSTRHSALFDRPVSNYPNPRWRGGHLNRPVDMDPNGGGLGRDWNINKDWMCGDGPSFLSSTRMSTVGCASTKPVPQEDVTFGDEVTWAPNTSEGPSLLSSTRMSMAGPVLHNRPAANKCRLSILHRDAPTATIAGTSGQASRRASRKSVGFREVDEYFPILSAESPEPPVDSLPFDPSEYSDSERLVTVLHKQGIDVTSPDHVYVFDRDSSKNTDVDMEKTVFINLRLEEGEETDEEVRGQTRLVEQPPHSVASSGSGSHYSSCDSDHYATAHGGLLRVSCSSSSEEEARERALKFEAQHPTDSALRSQDVQIPARRQSEQEADSKLDRLEDVPAQVSKLNLSVKSPTTNSAPEPCSDPLEKVVNTANDDAGGEITVPARCSPVVGMAQGSQEDSDLPFTPSPFVTGRTRSRLSRCSMRTSRMPESVFSTTSLFEETLPTPVRTRRQTPRSQSSDDVFYNSPHMHGYVPPRSTGDSGSSLTSDHLGTQSSSGVGDSQADTFILPRGGAEAGPPSQSLPDTIILERKPDSSTIRCEEYLKDIAPDVVGKDMTEGEEEEFLTDDQTSTDTVKPQKKPDDAVGAEQLGSLKNREVSWITEGSDTHAESGSSSSSASSSSSCYFSPRRSRENSETTGYTPRYSMSRLSLGLRRSQNHLAPQNHLQTYTPCALDLDEPVEYLYTDTEQGHELIETHIPPTANTSLSTSSSDETVLYDFQSLRADLMRIKGGKENQTPQKRVEEAVQLQKKKKKEGEEKEKKEEEAKGCSVLPETKGITDKELRRRLLELGESPGPISTRTRPVYMQRLCRLILESNTQSHQQQHKQLDPSHTDSGYSLELSRALRTFDLPDCHAAELELCQQFDQPDQNKKWREGVIKSSFNYLLLDPRVTKNLPYHSRTMSPHECFQTFVHAIFYVGKGKRSRPYSHLYEALEYFKGDKTSKKLCSKVQHILQVWTGGQGVISLHCFQNVIPVEAFTREACMVDAVGLKMLTNKKRGDYYGVVSTWQARKRRELGVHLLHRAMQIFLAEGERQLRPADIKR</sequence>
<proteinExistence type="predicted"/>
<dbReference type="PROSITE" id="PS50088">
    <property type="entry name" value="ANK_REPEAT"/>
    <property type="match status" value="2"/>
</dbReference>
<dbReference type="CDD" id="cd10454">
    <property type="entry name" value="GIY-YIG_COG3680_Meta"/>
    <property type="match status" value="1"/>
</dbReference>
<feature type="region of interest" description="Disordered" evidence="2">
    <location>
        <begin position="413"/>
        <end position="445"/>
    </location>
</feature>
<evidence type="ECO:0000313" key="4">
    <source>
        <dbReference type="EMBL" id="KAK0140002.1"/>
    </source>
</evidence>
<feature type="compositionally biased region" description="Low complexity" evidence="2">
    <location>
        <begin position="653"/>
        <end position="668"/>
    </location>
</feature>
<dbReference type="Proteomes" id="UP001174136">
    <property type="component" value="Unassembled WGS sequence"/>
</dbReference>
<feature type="region of interest" description="Disordered" evidence="2">
    <location>
        <begin position="569"/>
        <end position="605"/>
    </location>
</feature>
<dbReference type="PROSITE" id="PS50297">
    <property type="entry name" value="ANK_REP_REGION"/>
    <property type="match status" value="2"/>
</dbReference>
<feature type="repeat" description="ANK" evidence="1">
    <location>
        <begin position="26"/>
        <end position="61"/>
    </location>
</feature>
<feature type="repeat" description="ANK" evidence="1">
    <location>
        <begin position="62"/>
        <end position="94"/>
    </location>
</feature>
<dbReference type="Gene3D" id="1.25.40.20">
    <property type="entry name" value="Ankyrin repeat-containing domain"/>
    <property type="match status" value="1"/>
</dbReference>
<dbReference type="SUPFAM" id="SSF63451">
    <property type="entry name" value="LEM domain"/>
    <property type="match status" value="1"/>
</dbReference>
<feature type="compositionally biased region" description="Low complexity" evidence="2">
    <location>
        <begin position="786"/>
        <end position="803"/>
    </location>
</feature>
<feature type="compositionally biased region" description="Low complexity" evidence="2">
    <location>
        <begin position="432"/>
        <end position="445"/>
    </location>
</feature>
<keyword evidence="1" id="KW-0040">ANK repeat</keyword>
<dbReference type="InterPro" id="IPR036770">
    <property type="entry name" value="Ankyrin_rpt-contain_sf"/>
</dbReference>